<dbReference type="PANTHER" id="PTHR46124:SF2">
    <property type="entry name" value="D-AMINOACYL-TRNA DEACYLASE"/>
    <property type="match status" value="1"/>
</dbReference>
<evidence type="ECO:0000313" key="5">
    <source>
        <dbReference type="Proteomes" id="UP001198220"/>
    </source>
</evidence>
<feature type="binding site" evidence="3">
    <location>
        <position position="8"/>
    </location>
    <ligand>
        <name>a divalent metal cation</name>
        <dbReference type="ChEBI" id="CHEBI:60240"/>
        <label>1</label>
    </ligand>
</feature>
<dbReference type="InterPro" id="IPR032466">
    <property type="entry name" value="Metal_Hydrolase"/>
</dbReference>
<dbReference type="Proteomes" id="UP001198220">
    <property type="component" value="Unassembled WGS sequence"/>
</dbReference>
<dbReference type="SUPFAM" id="SSF51556">
    <property type="entry name" value="Metallo-dependent hydrolases"/>
    <property type="match status" value="1"/>
</dbReference>
<dbReference type="AlphaFoldDB" id="A0AAE3A9Z6"/>
<name>A0AAE3A9Z6_9FIRM</name>
<accession>A0AAE3A9Z6</accession>
<dbReference type="GO" id="GO:0005829">
    <property type="term" value="C:cytosol"/>
    <property type="evidence" value="ECO:0007669"/>
    <property type="project" value="TreeGrafter"/>
</dbReference>
<sequence>MIFDTHAHYDDDAFDDDREELLSSLKSAGVGIVVNSGASLDGCRRTIELTEKYPFIYGTLGVHPDEVGELNEETFFWLKEQLMRPKIVAVGEIGLDYYWDKEKREIQKEWFVRQLRLAKELKKPVVIHSREAAADTMEILKAEVSKEISYEMHCYSYSPEMAAEYLKMGFYLGIGGVLTFKNAKKLKEVVEIAPIERLLLETDCPYLAPVPNRGKRNDSTNIHYVAEELARLKGMTPEEVIRITEENARRFYRISEENV</sequence>
<dbReference type="GO" id="GO:0016788">
    <property type="term" value="F:hydrolase activity, acting on ester bonds"/>
    <property type="evidence" value="ECO:0007669"/>
    <property type="project" value="InterPro"/>
</dbReference>
<evidence type="ECO:0000256" key="3">
    <source>
        <dbReference type="PIRSR" id="PIRSR005902-1"/>
    </source>
</evidence>
<dbReference type="PIRSF" id="PIRSF005902">
    <property type="entry name" value="DNase_TatD"/>
    <property type="match status" value="1"/>
</dbReference>
<dbReference type="Gene3D" id="3.20.20.140">
    <property type="entry name" value="Metal-dependent hydrolases"/>
    <property type="match status" value="1"/>
</dbReference>
<reference evidence="4 5" key="1">
    <citation type="submission" date="2021-10" db="EMBL/GenBank/DDBJ databases">
        <title>Anaerobic single-cell dispensing facilitates the cultivation of human gut bacteria.</title>
        <authorList>
            <person name="Afrizal A."/>
        </authorList>
    </citation>
    <scope>NUCLEOTIDE SEQUENCE [LARGE SCALE GENOMIC DNA]</scope>
    <source>
        <strain evidence="4 5">CLA-AA-H276</strain>
    </source>
</reference>
<evidence type="ECO:0000256" key="1">
    <source>
        <dbReference type="ARBA" id="ARBA00022723"/>
    </source>
</evidence>
<keyword evidence="2 4" id="KW-0378">Hydrolase</keyword>
<dbReference type="FunFam" id="3.20.20.140:FF:000005">
    <property type="entry name" value="TatD family hydrolase"/>
    <property type="match status" value="1"/>
</dbReference>
<gene>
    <name evidence="4" type="ORF">LKD36_14390</name>
</gene>
<dbReference type="InterPro" id="IPR001130">
    <property type="entry name" value="TatD-like"/>
</dbReference>
<feature type="binding site" evidence="3">
    <location>
        <position position="203"/>
    </location>
    <ligand>
        <name>a divalent metal cation</name>
        <dbReference type="ChEBI" id="CHEBI:60240"/>
        <label>1</label>
    </ligand>
</feature>
<protein>
    <submittedName>
        <fullName evidence="4">TatD family hydrolase</fullName>
    </submittedName>
</protein>
<keyword evidence="1 3" id="KW-0479">Metal-binding</keyword>
<dbReference type="PANTHER" id="PTHR46124">
    <property type="entry name" value="D-AMINOACYL-TRNA DEACYLASE"/>
    <property type="match status" value="1"/>
</dbReference>
<proteinExistence type="predicted"/>
<comment type="caution">
    <text evidence="4">The sequence shown here is derived from an EMBL/GenBank/DDBJ whole genome shotgun (WGS) entry which is preliminary data.</text>
</comment>
<dbReference type="EMBL" id="JAJEPS010000019">
    <property type="protein sequence ID" value="MCC2127349.1"/>
    <property type="molecule type" value="Genomic_DNA"/>
</dbReference>
<organism evidence="4 5">
    <name type="scientific">Hominiventricola filiformis</name>
    <dbReference type="NCBI Taxonomy" id="2885352"/>
    <lineage>
        <taxon>Bacteria</taxon>
        <taxon>Bacillati</taxon>
        <taxon>Bacillota</taxon>
        <taxon>Clostridia</taxon>
        <taxon>Lachnospirales</taxon>
        <taxon>Lachnospiraceae</taxon>
        <taxon>Hominiventricola</taxon>
    </lineage>
</organism>
<keyword evidence="5" id="KW-1185">Reference proteome</keyword>
<feature type="binding site" evidence="3">
    <location>
        <position position="92"/>
    </location>
    <ligand>
        <name>a divalent metal cation</name>
        <dbReference type="ChEBI" id="CHEBI:60240"/>
        <label>1</label>
    </ligand>
</feature>
<dbReference type="RefSeq" id="WP_308460024.1">
    <property type="nucleotide sequence ID" value="NZ_JAJEPS010000019.1"/>
</dbReference>
<evidence type="ECO:0000256" key="2">
    <source>
        <dbReference type="ARBA" id="ARBA00022801"/>
    </source>
</evidence>
<evidence type="ECO:0000313" key="4">
    <source>
        <dbReference type="EMBL" id="MCC2127349.1"/>
    </source>
</evidence>
<dbReference type="CDD" id="cd01310">
    <property type="entry name" value="TatD_DNAse"/>
    <property type="match status" value="1"/>
</dbReference>
<dbReference type="InterPro" id="IPR015991">
    <property type="entry name" value="TatD/YcfH-like"/>
</dbReference>
<feature type="binding site" evidence="3">
    <location>
        <position position="6"/>
    </location>
    <ligand>
        <name>a divalent metal cation</name>
        <dbReference type="ChEBI" id="CHEBI:60240"/>
        <label>1</label>
    </ligand>
</feature>
<dbReference type="Pfam" id="PF01026">
    <property type="entry name" value="TatD_DNase"/>
    <property type="match status" value="1"/>
</dbReference>
<feature type="binding site" evidence="3">
    <location>
        <position position="128"/>
    </location>
    <ligand>
        <name>a divalent metal cation</name>
        <dbReference type="ChEBI" id="CHEBI:60240"/>
        <label>2</label>
    </ligand>
</feature>
<dbReference type="GO" id="GO:0046872">
    <property type="term" value="F:metal ion binding"/>
    <property type="evidence" value="ECO:0007669"/>
    <property type="project" value="UniProtKB-KW"/>
</dbReference>
<feature type="binding site" evidence="3">
    <location>
        <position position="153"/>
    </location>
    <ligand>
        <name>a divalent metal cation</name>
        <dbReference type="ChEBI" id="CHEBI:60240"/>
        <label>2</label>
    </ligand>
</feature>
<dbReference type="NCBIfam" id="TIGR00010">
    <property type="entry name" value="YchF/TatD family DNA exonuclease"/>
    <property type="match status" value="1"/>
</dbReference>
<dbReference type="GO" id="GO:0004536">
    <property type="term" value="F:DNA nuclease activity"/>
    <property type="evidence" value="ECO:0007669"/>
    <property type="project" value="InterPro"/>
</dbReference>